<dbReference type="CDD" id="cd00449">
    <property type="entry name" value="PLPDE_IV"/>
    <property type="match status" value="1"/>
</dbReference>
<comment type="pathway">
    <text evidence="3 17">Amino-acid biosynthesis; L-isoleucine biosynthesis; L-isoleucine from 2-oxobutanoate: step 4/4.</text>
</comment>
<evidence type="ECO:0000256" key="6">
    <source>
        <dbReference type="ARBA" id="ARBA00009320"/>
    </source>
</evidence>
<dbReference type="EC" id="2.6.1.42" evidence="17"/>
<dbReference type="UniPathway" id="UPA00047">
    <property type="reaction ID" value="UER00058"/>
</dbReference>
<dbReference type="PROSITE" id="PS00770">
    <property type="entry name" value="AA_TRANSFER_CLASS_4"/>
    <property type="match status" value="1"/>
</dbReference>
<dbReference type="PANTHER" id="PTHR42743">
    <property type="entry name" value="AMINO-ACID AMINOTRANSFERASE"/>
    <property type="match status" value="1"/>
</dbReference>
<comment type="pathway">
    <text evidence="5 17">Amino-acid biosynthesis; L-leucine biosynthesis; L-leucine from 3-methyl-2-oxobutanoate: step 4/4.</text>
</comment>
<dbReference type="FunFam" id="3.20.10.10:FF:000002">
    <property type="entry name" value="D-alanine aminotransferase"/>
    <property type="match status" value="1"/>
</dbReference>
<reference evidence="18 19" key="1">
    <citation type="submission" date="2016-02" db="EMBL/GenBank/DDBJ databases">
        <authorList>
            <person name="Wen L."/>
            <person name="He K."/>
            <person name="Yang H."/>
        </authorList>
    </citation>
    <scope>NUCLEOTIDE SEQUENCE [LARGE SCALE GENOMIC DNA]</scope>
    <source>
        <strain evidence="18">ShG14-8</strain>
    </source>
</reference>
<keyword evidence="7 17" id="KW-0032">Aminotransferase</keyword>
<evidence type="ECO:0000256" key="8">
    <source>
        <dbReference type="ARBA" id="ARBA00022605"/>
    </source>
</evidence>
<proteinExistence type="inferred from homology"/>
<evidence type="ECO:0000256" key="3">
    <source>
        <dbReference type="ARBA" id="ARBA00004824"/>
    </source>
</evidence>
<evidence type="ECO:0000256" key="11">
    <source>
        <dbReference type="ARBA" id="ARBA00023304"/>
    </source>
</evidence>
<comment type="caution">
    <text evidence="18">The sequence shown here is derived from an EMBL/GenBank/DDBJ whole genome shotgun (WGS) entry which is preliminary data.</text>
</comment>
<dbReference type="Gene3D" id="3.30.470.10">
    <property type="match status" value="1"/>
</dbReference>
<evidence type="ECO:0000256" key="2">
    <source>
        <dbReference type="ARBA" id="ARBA00003109"/>
    </source>
</evidence>
<accession>A0A139BQH3</accession>
<comment type="similarity">
    <text evidence="6 15">Belongs to the class-IV pyridoxal-phosphate-dependent aminotransferase family.</text>
</comment>
<evidence type="ECO:0000313" key="18">
    <source>
        <dbReference type="EMBL" id="KXS31256.1"/>
    </source>
</evidence>
<dbReference type="GO" id="GO:0009098">
    <property type="term" value="P:L-leucine biosynthetic process"/>
    <property type="evidence" value="ECO:0007669"/>
    <property type="project" value="UniProtKB-UniPathway"/>
</dbReference>
<evidence type="ECO:0000256" key="17">
    <source>
        <dbReference type="RuleBase" id="RU364094"/>
    </source>
</evidence>
<protein>
    <recommendedName>
        <fullName evidence="17">Branched-chain-amino-acid aminotransferase</fullName>
        <shortName evidence="17">BCAT</shortName>
        <ecNumber evidence="17">2.6.1.42</ecNumber>
    </recommendedName>
</protein>
<dbReference type="Gene3D" id="3.20.10.10">
    <property type="entry name" value="D-amino Acid Aminotransferase, subunit A, domain 2"/>
    <property type="match status" value="1"/>
</dbReference>
<dbReference type="AlphaFoldDB" id="A0A139BQH3"/>
<keyword evidence="10 16" id="KW-0663">Pyridoxal phosphate</keyword>
<dbReference type="PATRIC" id="fig|1796491.3.peg.2850"/>
<dbReference type="InterPro" id="IPR001544">
    <property type="entry name" value="Aminotrans_IV"/>
</dbReference>
<dbReference type="SUPFAM" id="SSF56752">
    <property type="entry name" value="D-aminoacid aminotransferase-like PLP-dependent enzymes"/>
    <property type="match status" value="1"/>
</dbReference>
<evidence type="ECO:0000256" key="15">
    <source>
        <dbReference type="RuleBase" id="RU004106"/>
    </source>
</evidence>
<name>A0A139BQH3_9PROT</name>
<dbReference type="UniPathway" id="UPA00049">
    <property type="reaction ID" value="UER00062"/>
</dbReference>
<evidence type="ECO:0000256" key="14">
    <source>
        <dbReference type="ARBA" id="ARBA00049229"/>
    </source>
</evidence>
<comment type="cofactor">
    <cofactor evidence="1 16">
        <name>pyridoxal 5'-phosphate</name>
        <dbReference type="ChEBI" id="CHEBI:597326"/>
    </cofactor>
</comment>
<evidence type="ECO:0000256" key="7">
    <source>
        <dbReference type="ARBA" id="ARBA00022576"/>
    </source>
</evidence>
<evidence type="ECO:0000313" key="19">
    <source>
        <dbReference type="Proteomes" id="UP000070578"/>
    </source>
</evidence>
<dbReference type="UniPathway" id="UPA00048">
    <property type="reaction ID" value="UER00073"/>
</dbReference>
<dbReference type="GO" id="GO:0009099">
    <property type="term" value="P:L-valine biosynthetic process"/>
    <property type="evidence" value="ECO:0007669"/>
    <property type="project" value="UniProtKB-UniPathway"/>
</dbReference>
<comment type="function">
    <text evidence="2 17">Acts on leucine, isoleucine and valine.</text>
</comment>
<dbReference type="InterPro" id="IPR043131">
    <property type="entry name" value="BCAT-like_N"/>
</dbReference>
<dbReference type="InterPro" id="IPR036038">
    <property type="entry name" value="Aminotransferase-like"/>
</dbReference>
<evidence type="ECO:0000256" key="5">
    <source>
        <dbReference type="ARBA" id="ARBA00005072"/>
    </source>
</evidence>
<keyword evidence="11 17" id="KW-0100">Branched-chain amino acid biosynthesis</keyword>
<reference evidence="18 19" key="2">
    <citation type="submission" date="2016-03" db="EMBL/GenBank/DDBJ databases">
        <title>New uncultured bacterium of the family Gallionellaceae from acid mine drainage: description and reconstruction of genome based on metagenomic analysis of microbial community.</title>
        <authorList>
            <person name="Kadnikov V."/>
            <person name="Ivasenko D."/>
            <person name="Beletsky A."/>
            <person name="Mardanov A."/>
            <person name="Danilova E."/>
            <person name="Pimenov N."/>
            <person name="Karnachuk O."/>
            <person name="Ravin N."/>
        </authorList>
    </citation>
    <scope>NUCLEOTIDE SEQUENCE [LARGE SCALE GENOMIC DNA]</scope>
    <source>
        <strain evidence="18">ShG14-8</strain>
    </source>
</reference>
<comment type="pathway">
    <text evidence="4 17">Amino-acid biosynthesis; L-valine biosynthesis; L-valine from pyruvate: step 4/4.</text>
</comment>
<evidence type="ECO:0000256" key="4">
    <source>
        <dbReference type="ARBA" id="ARBA00004931"/>
    </source>
</evidence>
<dbReference type="InterPro" id="IPR018300">
    <property type="entry name" value="Aminotrans_IV_CS"/>
</dbReference>
<dbReference type="InterPro" id="IPR043132">
    <property type="entry name" value="BCAT-like_C"/>
</dbReference>
<dbReference type="NCBIfam" id="NF005146">
    <property type="entry name" value="PRK06606.1"/>
    <property type="match status" value="1"/>
</dbReference>
<comment type="catalytic activity">
    <reaction evidence="12 17">
        <text>L-valine + 2-oxoglutarate = 3-methyl-2-oxobutanoate + L-glutamate</text>
        <dbReference type="Rhea" id="RHEA:24813"/>
        <dbReference type="ChEBI" id="CHEBI:11851"/>
        <dbReference type="ChEBI" id="CHEBI:16810"/>
        <dbReference type="ChEBI" id="CHEBI:29985"/>
        <dbReference type="ChEBI" id="CHEBI:57762"/>
        <dbReference type="EC" id="2.6.1.42"/>
    </reaction>
</comment>
<dbReference type="InterPro" id="IPR050571">
    <property type="entry name" value="Class-IV_PLP-Dep_Aminotrnsfr"/>
</dbReference>
<dbReference type="GO" id="GO:0009097">
    <property type="term" value="P:isoleucine biosynthetic process"/>
    <property type="evidence" value="ECO:0007669"/>
    <property type="project" value="UniProtKB-UniPathway"/>
</dbReference>
<dbReference type="Proteomes" id="UP000070578">
    <property type="component" value="Unassembled WGS sequence"/>
</dbReference>
<evidence type="ECO:0000256" key="12">
    <source>
        <dbReference type="ARBA" id="ARBA00048212"/>
    </source>
</evidence>
<dbReference type="GO" id="GO:0052656">
    <property type="term" value="F:L-isoleucine-2-oxoglutarate transaminase activity"/>
    <property type="evidence" value="ECO:0007669"/>
    <property type="project" value="RHEA"/>
</dbReference>
<dbReference type="Pfam" id="PF01063">
    <property type="entry name" value="Aminotran_4"/>
    <property type="match status" value="1"/>
</dbReference>
<evidence type="ECO:0000256" key="9">
    <source>
        <dbReference type="ARBA" id="ARBA00022679"/>
    </source>
</evidence>
<sequence>MKNWFDGKILKNLDAGISVMSHTLHYGTGVFEGIRSYKTVTGYNVFRLEEHIDRLIRSAKSLRIQIPYTVRELCEAVHHVLKENHLSDAYIRPLVFLGEGNMGLDVGAPGKPNPVHVMISAWKWDSYFKNSALAGIHATISNYRRVFSDSTLVQAKANGHYLNSYCAHMAAKALGYDEALLMDADGFLAEASASNLFIVKNGTIYTPLLTSALAGITRDTVITLCREESYPVVESCITVKDVMSSDEIFLTGTACEVSPVISIDGLPVGTGIVGTITKMLSSRYQETVRNNHYKHLGHKKPSELKQSDRLITSTLI</sequence>
<evidence type="ECO:0000256" key="10">
    <source>
        <dbReference type="ARBA" id="ARBA00022898"/>
    </source>
</evidence>
<dbReference type="NCBIfam" id="TIGR01122">
    <property type="entry name" value="ilvE_I"/>
    <property type="match status" value="1"/>
</dbReference>
<evidence type="ECO:0000256" key="16">
    <source>
        <dbReference type="RuleBase" id="RU004516"/>
    </source>
</evidence>
<dbReference type="EMBL" id="LSLI01000087">
    <property type="protein sequence ID" value="KXS31256.1"/>
    <property type="molecule type" value="Genomic_DNA"/>
</dbReference>
<dbReference type="PANTHER" id="PTHR42743:SF11">
    <property type="entry name" value="AMINODEOXYCHORISMATE LYASE"/>
    <property type="match status" value="1"/>
</dbReference>
<dbReference type="GO" id="GO:0052654">
    <property type="term" value="F:L-leucine-2-oxoglutarate transaminase activity"/>
    <property type="evidence" value="ECO:0007669"/>
    <property type="project" value="RHEA"/>
</dbReference>
<gene>
    <name evidence="17" type="primary">ilvE</name>
    <name evidence="18" type="ORF">AWT59_2615</name>
</gene>
<comment type="catalytic activity">
    <reaction evidence="13 17">
        <text>L-isoleucine + 2-oxoglutarate = (S)-3-methyl-2-oxopentanoate + L-glutamate</text>
        <dbReference type="Rhea" id="RHEA:24801"/>
        <dbReference type="ChEBI" id="CHEBI:16810"/>
        <dbReference type="ChEBI" id="CHEBI:29985"/>
        <dbReference type="ChEBI" id="CHEBI:35146"/>
        <dbReference type="ChEBI" id="CHEBI:58045"/>
        <dbReference type="EC" id="2.6.1.42"/>
    </reaction>
</comment>
<keyword evidence="9 17" id="KW-0808">Transferase</keyword>
<organism evidence="18 19">
    <name type="scientific">Candidatus Gallionella acididurans</name>
    <dbReference type="NCBI Taxonomy" id="1796491"/>
    <lineage>
        <taxon>Bacteria</taxon>
        <taxon>Pseudomonadati</taxon>
        <taxon>Pseudomonadota</taxon>
        <taxon>Betaproteobacteria</taxon>
        <taxon>Nitrosomonadales</taxon>
        <taxon>Gallionellaceae</taxon>
        <taxon>Gallionella</taxon>
    </lineage>
</organism>
<dbReference type="InterPro" id="IPR005785">
    <property type="entry name" value="B_amino_transI"/>
</dbReference>
<comment type="catalytic activity">
    <reaction evidence="14 17">
        <text>L-leucine + 2-oxoglutarate = 4-methyl-2-oxopentanoate + L-glutamate</text>
        <dbReference type="Rhea" id="RHEA:18321"/>
        <dbReference type="ChEBI" id="CHEBI:16810"/>
        <dbReference type="ChEBI" id="CHEBI:17865"/>
        <dbReference type="ChEBI" id="CHEBI:29985"/>
        <dbReference type="ChEBI" id="CHEBI:57427"/>
        <dbReference type="EC" id="2.6.1.42"/>
    </reaction>
</comment>
<keyword evidence="8 17" id="KW-0028">Amino-acid biosynthesis</keyword>
<evidence type="ECO:0000256" key="1">
    <source>
        <dbReference type="ARBA" id="ARBA00001933"/>
    </source>
</evidence>
<dbReference type="GO" id="GO:0052655">
    <property type="term" value="F:L-valine-2-oxoglutarate transaminase activity"/>
    <property type="evidence" value="ECO:0007669"/>
    <property type="project" value="RHEA"/>
</dbReference>
<evidence type="ECO:0000256" key="13">
    <source>
        <dbReference type="ARBA" id="ARBA00048798"/>
    </source>
</evidence>